<comment type="caution">
    <text evidence="2">The sequence shown here is derived from an EMBL/GenBank/DDBJ whole genome shotgun (WGS) entry which is preliminary data.</text>
</comment>
<gene>
    <name evidence="2" type="ORF">AKJ53_01160</name>
</gene>
<keyword evidence="3" id="KW-1185">Reference proteome</keyword>
<feature type="non-terminal residue" evidence="2">
    <location>
        <position position="1"/>
    </location>
</feature>
<feature type="region of interest" description="Disordered" evidence="1">
    <location>
        <begin position="1"/>
        <end position="67"/>
    </location>
</feature>
<reference evidence="2 3" key="1">
    <citation type="journal article" date="2016" name="Sci. Rep.">
        <title>Metabolic traits of an uncultured archaeal lineage -MSBL1- from brine pools of the Red Sea.</title>
        <authorList>
            <person name="Mwirichia R."/>
            <person name="Alam I."/>
            <person name="Rashid M."/>
            <person name="Vinu M."/>
            <person name="Ba-Alawi W."/>
            <person name="Anthony Kamau A."/>
            <person name="Kamanda Ngugi D."/>
            <person name="Goker M."/>
            <person name="Klenk H.P."/>
            <person name="Bajic V."/>
            <person name="Stingl U."/>
        </authorList>
    </citation>
    <scope>NUCLEOTIDE SEQUENCE [LARGE SCALE GENOMIC DNA]</scope>
    <source>
        <strain evidence="2">SCGC-AAA382F02</strain>
    </source>
</reference>
<evidence type="ECO:0000313" key="3">
    <source>
        <dbReference type="Proteomes" id="UP000070491"/>
    </source>
</evidence>
<evidence type="ECO:0000313" key="2">
    <source>
        <dbReference type="EMBL" id="KXB06175.1"/>
    </source>
</evidence>
<protein>
    <submittedName>
        <fullName evidence="2">Uncharacterized protein</fullName>
    </submittedName>
</protein>
<evidence type="ECO:0000256" key="1">
    <source>
        <dbReference type="SAM" id="MobiDB-lite"/>
    </source>
</evidence>
<feature type="compositionally biased region" description="Basic and acidic residues" evidence="1">
    <location>
        <begin position="1"/>
        <end position="16"/>
    </location>
</feature>
<sequence>PENEEPRRGRDVEKGNSGKIGPLTRDDSKTPEKEGGGSRNHRQNKGEARIGLKRDYGEKSRAETFQE</sequence>
<accession>A0A133VI97</accession>
<dbReference type="Proteomes" id="UP000070491">
    <property type="component" value="Unassembled WGS sequence"/>
</dbReference>
<dbReference type="EMBL" id="LHYG01000012">
    <property type="protein sequence ID" value="KXB06175.1"/>
    <property type="molecule type" value="Genomic_DNA"/>
</dbReference>
<proteinExistence type="predicted"/>
<organism evidence="2 3">
    <name type="scientific">candidate division MSBL1 archaeon SCGC-AAA382F02</name>
    <dbReference type="NCBI Taxonomy" id="1698282"/>
    <lineage>
        <taxon>Archaea</taxon>
        <taxon>Methanobacteriati</taxon>
        <taxon>Methanobacteriota</taxon>
        <taxon>candidate division MSBL1</taxon>
    </lineage>
</organism>
<feature type="compositionally biased region" description="Basic and acidic residues" evidence="1">
    <location>
        <begin position="44"/>
        <end position="67"/>
    </location>
</feature>
<dbReference type="AlphaFoldDB" id="A0A133VI97"/>
<feature type="compositionally biased region" description="Basic and acidic residues" evidence="1">
    <location>
        <begin position="24"/>
        <end position="36"/>
    </location>
</feature>
<name>A0A133VI97_9EURY</name>